<keyword evidence="6" id="KW-0472">Membrane</keyword>
<evidence type="ECO:0000313" key="7">
    <source>
        <dbReference type="EMBL" id="OWF38807.1"/>
    </source>
</evidence>
<keyword evidence="6" id="KW-1133">Transmembrane helix</keyword>
<sequence>MDRLYNKEFITAACLGVGVGFFIGWISRGRVLGGRSPSTQPSRNGQESCDLSGNNMLSDTGEYKLIVVVRTDLKMGKGKIAAQVAHAAVQAYNSCAKNQPDMLKEWKYSGQPKVVVKIDSETSLLAIASKAKTLGLNASVIRDAGRTQIPGGSVTVCGVGPGPNDLVSSVTGHLKLL</sequence>
<proteinExistence type="inferred from homology"/>
<comment type="caution">
    <text evidence="7">The sequence shown here is derived from an EMBL/GenBank/DDBJ whole genome shotgun (WGS) entry which is preliminary data.</text>
</comment>
<dbReference type="InterPro" id="IPR023476">
    <property type="entry name" value="Pep_tRNA_hydro_II_dom_sf"/>
</dbReference>
<organism evidence="7 8">
    <name type="scientific">Mizuhopecten yessoensis</name>
    <name type="common">Japanese scallop</name>
    <name type="synonym">Patinopecten yessoensis</name>
    <dbReference type="NCBI Taxonomy" id="6573"/>
    <lineage>
        <taxon>Eukaryota</taxon>
        <taxon>Metazoa</taxon>
        <taxon>Spiralia</taxon>
        <taxon>Lophotrochozoa</taxon>
        <taxon>Mollusca</taxon>
        <taxon>Bivalvia</taxon>
        <taxon>Autobranchia</taxon>
        <taxon>Pteriomorphia</taxon>
        <taxon>Pectinida</taxon>
        <taxon>Pectinoidea</taxon>
        <taxon>Pectinidae</taxon>
        <taxon>Mizuhopecten</taxon>
    </lineage>
</organism>
<feature type="compositionally biased region" description="Polar residues" evidence="5">
    <location>
        <begin position="36"/>
        <end position="53"/>
    </location>
</feature>
<name>A0A210PQP3_MIZYE</name>
<dbReference type="PANTHER" id="PTHR12649">
    <property type="entry name" value="PEPTIDYL-TRNA HYDROLASE 2"/>
    <property type="match status" value="1"/>
</dbReference>
<gene>
    <name evidence="7" type="ORF">KP79_PYT16691</name>
</gene>
<dbReference type="Pfam" id="PF01981">
    <property type="entry name" value="PTH2"/>
    <property type="match status" value="1"/>
</dbReference>
<keyword evidence="2 7" id="KW-0378">Hydrolase</keyword>
<dbReference type="EC" id="3.1.1.29" evidence="1"/>
<dbReference type="AlphaFoldDB" id="A0A210PQP3"/>
<evidence type="ECO:0000256" key="3">
    <source>
        <dbReference type="ARBA" id="ARBA00038050"/>
    </source>
</evidence>
<dbReference type="STRING" id="6573.A0A210PQP3"/>
<dbReference type="CDD" id="cd02430">
    <property type="entry name" value="PTH2"/>
    <property type="match status" value="1"/>
</dbReference>
<dbReference type="PANTHER" id="PTHR12649:SF11">
    <property type="entry name" value="PEPTIDYL-TRNA HYDROLASE 2, MITOCHONDRIAL"/>
    <property type="match status" value="1"/>
</dbReference>
<dbReference type="Gene3D" id="3.40.1490.10">
    <property type="entry name" value="Bit1"/>
    <property type="match status" value="1"/>
</dbReference>
<feature type="transmembrane region" description="Helical" evidence="6">
    <location>
        <begin position="9"/>
        <end position="27"/>
    </location>
</feature>
<feature type="region of interest" description="Disordered" evidence="5">
    <location>
        <begin position="34"/>
        <end position="53"/>
    </location>
</feature>
<keyword evidence="8" id="KW-1185">Reference proteome</keyword>
<dbReference type="NCBIfam" id="NF003314">
    <property type="entry name" value="PRK04322.1"/>
    <property type="match status" value="1"/>
</dbReference>
<comment type="catalytic activity">
    <reaction evidence="4">
        <text>an N-acyl-L-alpha-aminoacyl-tRNA + H2O = an N-acyl-L-amino acid + a tRNA + H(+)</text>
        <dbReference type="Rhea" id="RHEA:54448"/>
        <dbReference type="Rhea" id="RHEA-COMP:10123"/>
        <dbReference type="Rhea" id="RHEA-COMP:13883"/>
        <dbReference type="ChEBI" id="CHEBI:15377"/>
        <dbReference type="ChEBI" id="CHEBI:15378"/>
        <dbReference type="ChEBI" id="CHEBI:59874"/>
        <dbReference type="ChEBI" id="CHEBI:78442"/>
        <dbReference type="ChEBI" id="CHEBI:138191"/>
        <dbReference type="EC" id="3.1.1.29"/>
    </reaction>
</comment>
<dbReference type="GO" id="GO:0004045">
    <property type="term" value="F:peptidyl-tRNA hydrolase activity"/>
    <property type="evidence" value="ECO:0007669"/>
    <property type="project" value="UniProtKB-EC"/>
</dbReference>
<dbReference type="GO" id="GO:0005829">
    <property type="term" value="C:cytosol"/>
    <property type="evidence" value="ECO:0007669"/>
    <property type="project" value="TreeGrafter"/>
</dbReference>
<evidence type="ECO:0000256" key="1">
    <source>
        <dbReference type="ARBA" id="ARBA00013260"/>
    </source>
</evidence>
<dbReference type="NCBIfam" id="TIGR00283">
    <property type="entry name" value="arch_pth2"/>
    <property type="match status" value="1"/>
</dbReference>
<dbReference type="OrthoDB" id="1733656at2759"/>
<dbReference type="SUPFAM" id="SSF102462">
    <property type="entry name" value="Peptidyl-tRNA hydrolase II"/>
    <property type="match status" value="1"/>
</dbReference>
<protein>
    <recommendedName>
        <fullName evidence="1">peptidyl-tRNA hydrolase</fullName>
        <ecNumber evidence="1">3.1.1.29</ecNumber>
    </recommendedName>
</protein>
<reference evidence="7 8" key="1">
    <citation type="journal article" date="2017" name="Nat. Ecol. Evol.">
        <title>Scallop genome provides insights into evolution of bilaterian karyotype and development.</title>
        <authorList>
            <person name="Wang S."/>
            <person name="Zhang J."/>
            <person name="Jiao W."/>
            <person name="Li J."/>
            <person name="Xun X."/>
            <person name="Sun Y."/>
            <person name="Guo X."/>
            <person name="Huan P."/>
            <person name="Dong B."/>
            <person name="Zhang L."/>
            <person name="Hu X."/>
            <person name="Sun X."/>
            <person name="Wang J."/>
            <person name="Zhao C."/>
            <person name="Wang Y."/>
            <person name="Wang D."/>
            <person name="Huang X."/>
            <person name="Wang R."/>
            <person name="Lv J."/>
            <person name="Li Y."/>
            <person name="Zhang Z."/>
            <person name="Liu B."/>
            <person name="Lu W."/>
            <person name="Hui Y."/>
            <person name="Liang J."/>
            <person name="Zhou Z."/>
            <person name="Hou R."/>
            <person name="Li X."/>
            <person name="Liu Y."/>
            <person name="Li H."/>
            <person name="Ning X."/>
            <person name="Lin Y."/>
            <person name="Zhao L."/>
            <person name="Xing Q."/>
            <person name="Dou J."/>
            <person name="Li Y."/>
            <person name="Mao J."/>
            <person name="Guo H."/>
            <person name="Dou H."/>
            <person name="Li T."/>
            <person name="Mu C."/>
            <person name="Jiang W."/>
            <person name="Fu Q."/>
            <person name="Fu X."/>
            <person name="Miao Y."/>
            <person name="Liu J."/>
            <person name="Yu Q."/>
            <person name="Li R."/>
            <person name="Liao H."/>
            <person name="Li X."/>
            <person name="Kong Y."/>
            <person name="Jiang Z."/>
            <person name="Chourrout D."/>
            <person name="Li R."/>
            <person name="Bao Z."/>
        </authorList>
    </citation>
    <scope>NUCLEOTIDE SEQUENCE [LARGE SCALE GENOMIC DNA]</scope>
    <source>
        <strain evidence="7 8">PY_sf001</strain>
    </source>
</reference>
<evidence type="ECO:0000256" key="6">
    <source>
        <dbReference type="SAM" id="Phobius"/>
    </source>
</evidence>
<keyword evidence="6" id="KW-0812">Transmembrane</keyword>
<dbReference type="EMBL" id="NEDP02005554">
    <property type="protein sequence ID" value="OWF38807.1"/>
    <property type="molecule type" value="Genomic_DNA"/>
</dbReference>
<dbReference type="InterPro" id="IPR002833">
    <property type="entry name" value="PTH2"/>
</dbReference>
<evidence type="ECO:0000256" key="5">
    <source>
        <dbReference type="SAM" id="MobiDB-lite"/>
    </source>
</evidence>
<evidence type="ECO:0000313" key="8">
    <source>
        <dbReference type="Proteomes" id="UP000242188"/>
    </source>
</evidence>
<dbReference type="Proteomes" id="UP000242188">
    <property type="component" value="Unassembled WGS sequence"/>
</dbReference>
<comment type="similarity">
    <text evidence="3">Belongs to the PTH2 family.</text>
</comment>
<dbReference type="FunFam" id="3.40.1490.10:FF:000001">
    <property type="entry name" value="Peptidyl-tRNA hydrolase 2"/>
    <property type="match status" value="1"/>
</dbReference>
<evidence type="ECO:0000256" key="2">
    <source>
        <dbReference type="ARBA" id="ARBA00022801"/>
    </source>
</evidence>
<evidence type="ECO:0000256" key="4">
    <source>
        <dbReference type="ARBA" id="ARBA00048707"/>
    </source>
</evidence>
<accession>A0A210PQP3</accession>